<accession>B9XT12</accession>
<dbReference type="EMBL" id="ABOX02000092">
    <property type="protein sequence ID" value="EEF57022.1"/>
    <property type="molecule type" value="Genomic_DNA"/>
</dbReference>
<dbReference type="AlphaFoldDB" id="B9XT12"/>
<dbReference type="PROSITE" id="PS50104">
    <property type="entry name" value="TIR"/>
    <property type="match status" value="1"/>
</dbReference>
<dbReference type="Gene3D" id="3.40.50.10140">
    <property type="entry name" value="Toll/interleukin-1 receptor homology (TIR) domain"/>
    <property type="match status" value="1"/>
</dbReference>
<dbReference type="SUPFAM" id="SSF52200">
    <property type="entry name" value="Toll/Interleukin receptor TIR domain"/>
    <property type="match status" value="1"/>
</dbReference>
<proteinExistence type="predicted"/>
<reference evidence="3 4" key="1">
    <citation type="journal article" date="2011" name="J. Bacteriol.">
        <title>Genome sequence of 'Pedosphaera parvula' Ellin514, an aerobic Verrucomicrobial isolate from pasture soil.</title>
        <authorList>
            <person name="Kant R."/>
            <person name="van Passel M.W."/>
            <person name="Sangwan P."/>
            <person name="Palva A."/>
            <person name="Lucas S."/>
            <person name="Copeland A."/>
            <person name="Lapidus A."/>
            <person name="Glavina Del Rio T."/>
            <person name="Dalin E."/>
            <person name="Tice H."/>
            <person name="Bruce D."/>
            <person name="Goodwin L."/>
            <person name="Pitluck S."/>
            <person name="Chertkov O."/>
            <person name="Larimer F.W."/>
            <person name="Land M.L."/>
            <person name="Hauser L."/>
            <person name="Brettin T.S."/>
            <person name="Detter J.C."/>
            <person name="Han S."/>
            <person name="de Vos W.M."/>
            <person name="Janssen P.H."/>
            <person name="Smidt H."/>
        </authorList>
    </citation>
    <scope>NUCLEOTIDE SEQUENCE [LARGE SCALE GENOMIC DNA]</scope>
    <source>
        <strain evidence="3 4">Ellin514</strain>
    </source>
</reference>
<feature type="domain" description="TIR" evidence="1">
    <location>
        <begin position="8"/>
        <end position="150"/>
    </location>
</feature>
<dbReference type="PROSITE" id="PS51534">
    <property type="entry name" value="SEFIR"/>
    <property type="match status" value="1"/>
</dbReference>
<evidence type="ECO:0000259" key="2">
    <source>
        <dbReference type="PROSITE" id="PS51534"/>
    </source>
</evidence>
<comment type="caution">
    <text evidence="3">The sequence shown here is derived from an EMBL/GenBank/DDBJ whole genome shotgun (WGS) entry which is preliminary data.</text>
</comment>
<feature type="domain" description="SEFIR" evidence="2">
    <location>
        <begin position="9"/>
        <end position="141"/>
    </location>
</feature>
<evidence type="ECO:0000313" key="3">
    <source>
        <dbReference type="EMBL" id="EEF57022.1"/>
    </source>
</evidence>
<protein>
    <submittedName>
        <fullName evidence="3">SEFIR domain protein</fullName>
    </submittedName>
</protein>
<dbReference type="Proteomes" id="UP000003688">
    <property type="component" value="Unassembled WGS sequence"/>
</dbReference>
<organism evidence="3 4">
    <name type="scientific">Pedosphaera parvula (strain Ellin514)</name>
    <dbReference type="NCBI Taxonomy" id="320771"/>
    <lineage>
        <taxon>Bacteria</taxon>
        <taxon>Pseudomonadati</taxon>
        <taxon>Verrucomicrobiota</taxon>
        <taxon>Pedosphaerae</taxon>
        <taxon>Pedosphaerales</taxon>
        <taxon>Pedosphaeraceae</taxon>
        <taxon>Pedosphaera</taxon>
    </lineage>
</organism>
<keyword evidence="4" id="KW-1185">Reference proteome</keyword>
<name>B9XT12_PEDPL</name>
<gene>
    <name evidence="3" type="ORF">Cflav_PD0057</name>
</gene>
<dbReference type="OrthoDB" id="5149141at2"/>
<dbReference type="InterPro" id="IPR035897">
    <property type="entry name" value="Toll_tir_struct_dom_sf"/>
</dbReference>
<evidence type="ECO:0000259" key="1">
    <source>
        <dbReference type="PROSITE" id="PS50104"/>
    </source>
</evidence>
<evidence type="ECO:0000313" key="4">
    <source>
        <dbReference type="Proteomes" id="UP000003688"/>
    </source>
</evidence>
<dbReference type="RefSeq" id="WP_007418945.1">
    <property type="nucleotide sequence ID" value="NZ_ABOX02000092.1"/>
</dbReference>
<dbReference type="Pfam" id="PF13676">
    <property type="entry name" value="TIR_2"/>
    <property type="match status" value="1"/>
</dbReference>
<dbReference type="STRING" id="320771.Cflav_PD0057"/>
<sequence>MSDPKEPQAPKVFISYSHDTPAHKKWVADLASKLMSNGIQVTLDQWEIGPGDDVPKFMEKGVSEADCVLMICTEAYVRKADDGKGGVGYEAMIVTGELVKNLGTSKFVPIIRQENGGGVLPKSVSTRFYVNLSDEKSVEEQFKELLHKVHKVPKVKKPELGKNPFVGELGGGAAPAVVPVEVKVEDASAMYAAGLAIAQRGDLMGWRKLVQKTREPLAKNLSTWRSAYEGKAALVADLPRILTEGSSIYSPLMSLAVAGAVSGNAKFSNQTSILDELIGPAGWNVAGMTYLTQIPSALVFTFQAVHGAACLFSGELMRGVAMSRARVRDSYSSQMDELFKQPPLVGWPYSLNERPDFALSYLVGLFDNWAWLAELFGSKEEYKSSLVAYYLGLHVQELANLIASGNDAVLEADGHMPLVPIQSLRIEADQGSRSYRLLVHSPEEVRAIWRTLGVKDAQMAAAWDKWLSLTLRAMTAYRGQGTSWRRQFPHENLLKDIRPEGAGV</sequence>
<dbReference type="InterPro" id="IPR000157">
    <property type="entry name" value="TIR_dom"/>
</dbReference>
<dbReference type="GO" id="GO:0007165">
    <property type="term" value="P:signal transduction"/>
    <property type="evidence" value="ECO:0007669"/>
    <property type="project" value="InterPro"/>
</dbReference>
<dbReference type="InterPro" id="IPR013568">
    <property type="entry name" value="SEFIR_dom"/>
</dbReference>